<evidence type="ECO:0000256" key="1">
    <source>
        <dbReference type="SAM" id="Phobius"/>
    </source>
</evidence>
<dbReference type="AlphaFoldDB" id="A0A1Z2XVW6"/>
<proteinExistence type="predicted"/>
<evidence type="ECO:0000313" key="4">
    <source>
        <dbReference type="Proteomes" id="UP000196710"/>
    </source>
</evidence>
<evidence type="ECO:0000313" key="5">
    <source>
        <dbReference type="Proteomes" id="UP000596035"/>
    </source>
</evidence>
<keyword evidence="4" id="KW-1185">Reference proteome</keyword>
<keyword evidence="1" id="KW-1133">Transmembrane helix</keyword>
<reference evidence="3 5" key="3">
    <citation type="submission" date="2020-11" db="EMBL/GenBank/DDBJ databases">
        <title>Closed and high quality bacterial genomes of the OMM12 community.</title>
        <authorList>
            <person name="Marbouty M."/>
            <person name="Lamy-Besnier Q."/>
            <person name="Debarbieux L."/>
            <person name="Koszul R."/>
        </authorList>
    </citation>
    <scope>NUCLEOTIDE SEQUENCE [LARGE SCALE GENOMIC DNA]</scope>
    <source>
        <strain evidence="3 5">KB18</strain>
    </source>
</reference>
<gene>
    <name evidence="2" type="ORF">ADH66_19210</name>
    <name evidence="3" type="ORF">I5Q82_09645</name>
</gene>
<name>A0A1Z2XVW6_9FIRM</name>
<keyword evidence="1" id="KW-0472">Membrane</keyword>
<evidence type="ECO:0000313" key="2">
    <source>
        <dbReference type="EMBL" id="ASB42580.1"/>
    </source>
</evidence>
<organism evidence="3 5">
    <name type="scientific">Acutalibacter muris</name>
    <dbReference type="NCBI Taxonomy" id="1796620"/>
    <lineage>
        <taxon>Bacteria</taxon>
        <taxon>Bacillati</taxon>
        <taxon>Bacillota</taxon>
        <taxon>Clostridia</taxon>
        <taxon>Eubacteriales</taxon>
        <taxon>Acutalibacteraceae</taxon>
        <taxon>Acutalibacter</taxon>
    </lineage>
</organism>
<dbReference type="EMBL" id="CP065321">
    <property type="protein sequence ID" value="QQR31878.1"/>
    <property type="molecule type" value="Genomic_DNA"/>
</dbReference>
<reference evidence="4" key="2">
    <citation type="submission" date="2017-05" db="EMBL/GenBank/DDBJ databases">
        <title>Improved OligoMM genomes.</title>
        <authorList>
            <person name="Garzetti D."/>
        </authorList>
    </citation>
    <scope>NUCLEOTIDE SEQUENCE [LARGE SCALE GENOMIC DNA]</scope>
    <source>
        <strain evidence="4">KB18</strain>
    </source>
</reference>
<sequence length="197" mass="20636">MKAVIRIIQALLTAVWLALLAVSVLLFISAMDGGLAGISDWRGYIVTDGSMAPELKEGDLAVIHMGAVPKAGDAVLSKDSSDSLELTRIIGTSEGQLILKPDGLEESRLAGAEELEGVYAGYVPGFGEPFRFLCGIPGIITVFAAGIMLIVLPGFMLRAPRAAKLRAAQSPGSRGQNRMAIPRATEKGACNGTAKEI</sequence>
<dbReference type="Proteomes" id="UP000196710">
    <property type="component" value="Chromosome"/>
</dbReference>
<dbReference type="Proteomes" id="UP000596035">
    <property type="component" value="Chromosome"/>
</dbReference>
<dbReference type="CDD" id="cd06462">
    <property type="entry name" value="Peptidase_S24_S26"/>
    <property type="match status" value="1"/>
</dbReference>
<keyword evidence="1" id="KW-0812">Transmembrane</keyword>
<feature type="transmembrane region" description="Helical" evidence="1">
    <location>
        <begin position="130"/>
        <end position="157"/>
    </location>
</feature>
<protein>
    <submittedName>
        <fullName evidence="3">S24/S26 family peptidase</fullName>
    </submittedName>
</protein>
<dbReference type="KEGG" id="amur:ADH66_19210"/>
<dbReference type="EMBL" id="CP021422">
    <property type="protein sequence ID" value="ASB42580.1"/>
    <property type="molecule type" value="Genomic_DNA"/>
</dbReference>
<accession>A0A1Z2XVW6</accession>
<evidence type="ECO:0000313" key="3">
    <source>
        <dbReference type="EMBL" id="QQR31878.1"/>
    </source>
</evidence>
<dbReference type="RefSeq" id="WP_066537467.1">
    <property type="nucleotide sequence ID" value="NZ_CP021422.1"/>
</dbReference>
<reference evidence="2" key="1">
    <citation type="journal article" date="2017" name="Genome Announc.">
        <title>High-Quality Whole-Genome Sequences of the Oligo-Mouse-Microbiota Bacterial Community.</title>
        <authorList>
            <person name="Garzetti D."/>
            <person name="Brugiroux S."/>
            <person name="Bunk B."/>
            <person name="Pukall R."/>
            <person name="McCoy K.D."/>
            <person name="Macpherson A.J."/>
            <person name="Stecher B."/>
        </authorList>
    </citation>
    <scope>NUCLEOTIDE SEQUENCE</scope>
    <source>
        <strain evidence="2">KB18</strain>
    </source>
</reference>